<protein>
    <submittedName>
        <fullName evidence="4">Myb_CC_LHEQLE domain-containing protein</fullName>
    </submittedName>
</protein>
<accession>A0A3P8APC1</accession>
<dbReference type="OrthoDB" id="5791247at2759"/>
<reference evidence="2 3" key="1">
    <citation type="submission" date="2018-11" db="EMBL/GenBank/DDBJ databases">
        <authorList>
            <consortium name="Pathogen Informatics"/>
        </authorList>
    </citation>
    <scope>NUCLEOTIDE SEQUENCE [LARGE SCALE GENOMIC DNA]</scope>
</reference>
<reference evidence="4" key="2">
    <citation type="submission" date="2019-09" db="UniProtKB">
        <authorList>
            <consortium name="WormBaseParasite"/>
        </authorList>
    </citation>
    <scope>IDENTIFICATION</scope>
</reference>
<keyword evidence="3" id="KW-1185">Reference proteome</keyword>
<feature type="region of interest" description="Disordered" evidence="1">
    <location>
        <begin position="1"/>
        <end position="26"/>
    </location>
</feature>
<proteinExistence type="predicted"/>
<dbReference type="WBParaSite" id="HPBE_0001863901-mRNA-1">
    <property type="protein sequence ID" value="HPBE_0001863901-mRNA-1"/>
    <property type="gene ID" value="HPBE_0001863901"/>
</dbReference>
<evidence type="ECO:0000313" key="3">
    <source>
        <dbReference type="Proteomes" id="UP000050761"/>
    </source>
</evidence>
<evidence type="ECO:0000313" key="2">
    <source>
        <dbReference type="EMBL" id="VDP12361.1"/>
    </source>
</evidence>
<gene>
    <name evidence="2" type="ORF">HPBE_LOCUS18638</name>
</gene>
<dbReference type="EMBL" id="UZAH01030816">
    <property type="protein sequence ID" value="VDP12361.1"/>
    <property type="molecule type" value="Genomic_DNA"/>
</dbReference>
<sequence length="234" mass="26304">MGFGRRSLQPDSTVQPPAKMLRKSRSLRDMEHELAMRDMLLDTDVEPNPTSAQLSGSSEECMESQDDTMSRKNAVQFQERELTVLMNLYVKNYAKYHDNFSAGGKVGKGARETLHEAWAEAVSSLGVASRTKLQIEEKVKNERKKVQKFLMEERQFLALNTELQYNPTTAGKIINAAVCLRNLCILTNEAAFDSVEESASDYGDAGDVQYSGGREDGTVRGYVVQRFFMSQPRL</sequence>
<evidence type="ECO:0000313" key="4">
    <source>
        <dbReference type="WBParaSite" id="HPBE_0001863901-mRNA-1"/>
    </source>
</evidence>
<dbReference type="AlphaFoldDB" id="A0A183G9L5"/>
<name>A0A183G9L5_HELPZ</name>
<organism evidence="3 4">
    <name type="scientific">Heligmosomoides polygyrus</name>
    <name type="common">Parasitic roundworm</name>
    <dbReference type="NCBI Taxonomy" id="6339"/>
    <lineage>
        <taxon>Eukaryota</taxon>
        <taxon>Metazoa</taxon>
        <taxon>Ecdysozoa</taxon>
        <taxon>Nematoda</taxon>
        <taxon>Chromadorea</taxon>
        <taxon>Rhabditida</taxon>
        <taxon>Rhabditina</taxon>
        <taxon>Rhabditomorpha</taxon>
        <taxon>Strongyloidea</taxon>
        <taxon>Heligmosomidae</taxon>
        <taxon>Heligmosomoides</taxon>
    </lineage>
</organism>
<dbReference type="Proteomes" id="UP000050761">
    <property type="component" value="Unassembled WGS sequence"/>
</dbReference>
<evidence type="ECO:0000256" key="1">
    <source>
        <dbReference type="SAM" id="MobiDB-lite"/>
    </source>
</evidence>
<accession>A0A183G9L5</accession>